<feature type="chain" id="PRO_5002003345" evidence="1">
    <location>
        <begin position="22"/>
        <end position="227"/>
    </location>
</feature>
<evidence type="ECO:0000256" key="1">
    <source>
        <dbReference type="SAM" id="SignalP"/>
    </source>
</evidence>
<keyword evidence="1" id="KW-0732">Signal</keyword>
<dbReference type="AlphaFoldDB" id="A0A0A2MK64"/>
<accession>A0A0A2MK64</accession>
<evidence type="ECO:0000313" key="2">
    <source>
        <dbReference type="EMBL" id="KGO93037.1"/>
    </source>
</evidence>
<reference evidence="2 3" key="1">
    <citation type="submission" date="2013-09" db="EMBL/GenBank/DDBJ databases">
        <authorList>
            <person name="Zeng Z."/>
            <person name="Chen C."/>
        </authorList>
    </citation>
    <scope>NUCLEOTIDE SEQUENCE [LARGE SCALE GENOMIC DNA]</scope>
    <source>
        <strain evidence="2 3">WB 4.1-42</strain>
    </source>
</reference>
<name>A0A0A2MK64_9FLAO</name>
<sequence>MKLYCLLLLCAVLTCCCSKTEANKNSKIVSNIVSDTLLPADCIPTDFTTPLGTKITYIRVGNAVKLSWGDGNYTRSHDSLFTCVDYTDSGRWDLIPKYESETKNYLVFINVLSTSSGGNPAPIDFSVMVLPKNVTDSIYEKEMYLDHAGDYIIYLTGASADSLSVLNLETKKIQICRLDPQPLIFAKSPTFIIQKTKIKNKVLHVEYEDLDSNDSTVIRKNKFRLGI</sequence>
<gene>
    <name evidence="2" type="ORF">Q766_10495</name>
</gene>
<dbReference type="RefSeq" id="WP_026992935.1">
    <property type="nucleotide sequence ID" value="NZ_JRLY01000007.1"/>
</dbReference>
<evidence type="ECO:0000313" key="3">
    <source>
        <dbReference type="Proteomes" id="UP000030111"/>
    </source>
</evidence>
<comment type="caution">
    <text evidence="2">The sequence shown here is derived from an EMBL/GenBank/DDBJ whole genome shotgun (WGS) entry which is preliminary data.</text>
</comment>
<keyword evidence="3" id="KW-1185">Reference proteome</keyword>
<feature type="signal peptide" evidence="1">
    <location>
        <begin position="1"/>
        <end position="21"/>
    </location>
</feature>
<protein>
    <submittedName>
        <fullName evidence="2">Uncharacterized protein</fullName>
    </submittedName>
</protein>
<dbReference type="Proteomes" id="UP000030111">
    <property type="component" value="Unassembled WGS sequence"/>
</dbReference>
<organism evidence="2 3">
    <name type="scientific">Flavobacterium subsaxonicum WB 4.1-42 = DSM 21790</name>
    <dbReference type="NCBI Taxonomy" id="1121898"/>
    <lineage>
        <taxon>Bacteria</taxon>
        <taxon>Pseudomonadati</taxon>
        <taxon>Bacteroidota</taxon>
        <taxon>Flavobacteriia</taxon>
        <taxon>Flavobacteriales</taxon>
        <taxon>Flavobacteriaceae</taxon>
        <taxon>Flavobacterium</taxon>
    </lineage>
</organism>
<proteinExistence type="predicted"/>
<dbReference type="STRING" id="1121898.GCA_000422725_02593"/>
<dbReference type="EMBL" id="JRLY01000007">
    <property type="protein sequence ID" value="KGO93037.1"/>
    <property type="molecule type" value="Genomic_DNA"/>
</dbReference>